<evidence type="ECO:0000256" key="4">
    <source>
        <dbReference type="ARBA" id="ARBA00022989"/>
    </source>
</evidence>
<sequence length="298" mass="33573">MRFNYSVAEAPQVAESLAPISSFDPTIDHQGLNCHGFFHDAVLVAASALFLLYLGFGAKTNVRRLVNGRSWVMISYYALLWVAALLNFVWCALQTWQCSLGKEASWNHLSLVTTSAILCLEISLVAFLLQEDYATGLESLIHTFTISGIVVAVDAILKALCVFVLKVPLFMNVDSTHKGKWTLLAIHELVLTSVYGYIAFVHFSNWREKLPPRPAFYHYIMAMFGINVVELFACVLALFGASFGCWLFGVAAVVYHSLYLPLLYTTFLADFFQEEEFRLDNAYYAEMRDAGFFDADWD</sequence>
<protein>
    <recommendedName>
        <fullName evidence="9">Transmembrane protein adipocyte-associated 1</fullName>
    </recommendedName>
</protein>
<name>A0A7N0T1L5_KALFE</name>
<feature type="transmembrane region" description="Helical" evidence="6">
    <location>
        <begin position="216"/>
        <end position="240"/>
    </location>
</feature>
<dbReference type="EnsemblPlants" id="Kaladp0018s0023.1.v1.1">
    <property type="protein sequence ID" value="Kaladp0018s0023.1.v1.1"/>
    <property type="gene ID" value="Kaladp0018s0023.v1.1"/>
</dbReference>
<dbReference type="AlphaFoldDB" id="A0A7N0T1L5"/>
<feature type="transmembrane region" description="Helical" evidence="6">
    <location>
        <begin position="246"/>
        <end position="269"/>
    </location>
</feature>
<organism evidence="7 8">
    <name type="scientific">Kalanchoe fedtschenkoi</name>
    <name type="common">Lavender scallops</name>
    <name type="synonym">South American air plant</name>
    <dbReference type="NCBI Taxonomy" id="63787"/>
    <lineage>
        <taxon>Eukaryota</taxon>
        <taxon>Viridiplantae</taxon>
        <taxon>Streptophyta</taxon>
        <taxon>Embryophyta</taxon>
        <taxon>Tracheophyta</taxon>
        <taxon>Spermatophyta</taxon>
        <taxon>Magnoliopsida</taxon>
        <taxon>eudicotyledons</taxon>
        <taxon>Gunneridae</taxon>
        <taxon>Pentapetalae</taxon>
        <taxon>Saxifragales</taxon>
        <taxon>Crassulaceae</taxon>
        <taxon>Kalanchoe</taxon>
    </lineage>
</organism>
<dbReference type="Proteomes" id="UP000594263">
    <property type="component" value="Unplaced"/>
</dbReference>
<evidence type="ECO:0008006" key="9">
    <source>
        <dbReference type="Google" id="ProtNLM"/>
    </source>
</evidence>
<accession>A0A7N0T1L5</accession>
<dbReference type="GO" id="GO:0004930">
    <property type="term" value="F:G protein-coupled receptor activity"/>
    <property type="evidence" value="ECO:0007669"/>
    <property type="project" value="TreeGrafter"/>
</dbReference>
<keyword evidence="8" id="KW-1185">Reference proteome</keyword>
<evidence type="ECO:0000256" key="6">
    <source>
        <dbReference type="SAM" id="Phobius"/>
    </source>
</evidence>
<dbReference type="Gramene" id="Kaladp0018s0023.1.v1.1">
    <property type="protein sequence ID" value="Kaladp0018s0023.1.v1.1"/>
    <property type="gene ID" value="Kaladp0018s0023.v1.1"/>
</dbReference>
<comment type="subcellular location">
    <subcellularLocation>
        <location evidence="1">Membrane</location>
        <topology evidence="1">Multi-pass membrane protein</topology>
    </subcellularLocation>
</comment>
<evidence type="ECO:0000256" key="3">
    <source>
        <dbReference type="ARBA" id="ARBA00022692"/>
    </source>
</evidence>
<keyword evidence="3 6" id="KW-0812">Transmembrane</keyword>
<evidence type="ECO:0000256" key="5">
    <source>
        <dbReference type="ARBA" id="ARBA00023136"/>
    </source>
</evidence>
<dbReference type="PANTHER" id="PTHR15876:SF10">
    <property type="entry name" value="TRANSMEMBRANE PROTEIN ADIPOCYTE-ASSOCIATED 1"/>
    <property type="match status" value="1"/>
</dbReference>
<dbReference type="OMA" id="LQAWQCS"/>
<feature type="transmembrane region" description="Helical" evidence="6">
    <location>
        <begin position="108"/>
        <end position="129"/>
    </location>
</feature>
<dbReference type="InterPro" id="IPR018781">
    <property type="entry name" value="TPRA1/CAND2/CAND8"/>
</dbReference>
<dbReference type="Pfam" id="PF10160">
    <property type="entry name" value="Tmemb_40"/>
    <property type="match status" value="1"/>
</dbReference>
<feature type="transmembrane region" description="Helical" evidence="6">
    <location>
        <begin position="76"/>
        <end position="96"/>
    </location>
</feature>
<dbReference type="GO" id="GO:0005886">
    <property type="term" value="C:plasma membrane"/>
    <property type="evidence" value="ECO:0007669"/>
    <property type="project" value="TreeGrafter"/>
</dbReference>
<evidence type="ECO:0000256" key="1">
    <source>
        <dbReference type="ARBA" id="ARBA00004141"/>
    </source>
</evidence>
<keyword evidence="5 6" id="KW-0472">Membrane</keyword>
<dbReference type="PANTHER" id="PTHR15876">
    <property type="entry name" value="TRANSMEMBRANE PROTEIN ADIPOCYTE-ASSOCIATED 1"/>
    <property type="match status" value="1"/>
</dbReference>
<keyword evidence="4 6" id="KW-1133">Transmembrane helix</keyword>
<feature type="transmembrane region" description="Helical" evidence="6">
    <location>
        <begin position="141"/>
        <end position="165"/>
    </location>
</feature>
<comment type="similarity">
    <text evidence="2">Belongs to the UPF0359 family.</text>
</comment>
<feature type="transmembrane region" description="Helical" evidence="6">
    <location>
        <begin position="185"/>
        <end position="204"/>
    </location>
</feature>
<feature type="transmembrane region" description="Helical" evidence="6">
    <location>
        <begin position="37"/>
        <end position="56"/>
    </location>
</feature>
<reference evidence="7" key="1">
    <citation type="submission" date="2021-01" db="UniProtKB">
        <authorList>
            <consortium name="EnsemblPlants"/>
        </authorList>
    </citation>
    <scope>IDENTIFICATION</scope>
</reference>
<evidence type="ECO:0000256" key="2">
    <source>
        <dbReference type="ARBA" id="ARBA00010125"/>
    </source>
</evidence>
<proteinExistence type="inferred from homology"/>
<evidence type="ECO:0000313" key="7">
    <source>
        <dbReference type="EnsemblPlants" id="Kaladp0018s0023.1.v1.1"/>
    </source>
</evidence>
<evidence type="ECO:0000313" key="8">
    <source>
        <dbReference type="Proteomes" id="UP000594263"/>
    </source>
</evidence>